<accession>A0A922HJV5</accession>
<keyword evidence="2" id="KW-1185">Reference proteome</keyword>
<reference evidence="1" key="2">
    <citation type="journal article" date="2022" name="Res Sq">
        <title>Comparative Genomics Reveals Insights into the Divergent Evolution of Astigmatic Mites and Household Pest Adaptations.</title>
        <authorList>
            <person name="Xiong Q."/>
            <person name="Wan A.T.-Y."/>
            <person name="Liu X.-Y."/>
            <person name="Fung C.S.-H."/>
            <person name="Xiao X."/>
            <person name="Malainual N."/>
            <person name="Hou J."/>
            <person name="Wang L."/>
            <person name="Wang M."/>
            <person name="Yang K."/>
            <person name="Cui Y."/>
            <person name="Leung E."/>
            <person name="Nong W."/>
            <person name="Shin S.-K."/>
            <person name="Au S."/>
            <person name="Jeong K.Y."/>
            <person name="Chew F.T."/>
            <person name="Hui J."/>
            <person name="Leung T.F."/>
            <person name="Tungtrongchitr A."/>
            <person name="Zhong N."/>
            <person name="Liu Z."/>
            <person name="Tsui S."/>
        </authorList>
    </citation>
    <scope>NUCLEOTIDE SEQUENCE</scope>
    <source>
        <strain evidence="1">Derf</strain>
        <tissue evidence="1">Whole organism</tissue>
    </source>
</reference>
<sequence>MYPNKIIYDHHHQPHFCLKLNKLADNLNDAVKSIFGAIRMNNGTAYAGKHFPHQPYDLDRQ</sequence>
<name>A0A922HJV5_DERFA</name>
<evidence type="ECO:0000313" key="2">
    <source>
        <dbReference type="Proteomes" id="UP000790347"/>
    </source>
</evidence>
<gene>
    <name evidence="1" type="ORF">DERF_014844</name>
</gene>
<dbReference type="AlphaFoldDB" id="A0A922HJV5"/>
<protein>
    <submittedName>
        <fullName evidence="1">Uncharacterized protein</fullName>
    </submittedName>
</protein>
<dbReference type="EMBL" id="ASGP02000008">
    <property type="protein sequence ID" value="KAH9494133.1"/>
    <property type="molecule type" value="Genomic_DNA"/>
</dbReference>
<evidence type="ECO:0000313" key="1">
    <source>
        <dbReference type="EMBL" id="KAH9494133.1"/>
    </source>
</evidence>
<dbReference type="Proteomes" id="UP000790347">
    <property type="component" value="Unassembled WGS sequence"/>
</dbReference>
<proteinExistence type="predicted"/>
<organism evidence="1 2">
    <name type="scientific">Dermatophagoides farinae</name>
    <name type="common">American house dust mite</name>
    <dbReference type="NCBI Taxonomy" id="6954"/>
    <lineage>
        <taxon>Eukaryota</taxon>
        <taxon>Metazoa</taxon>
        <taxon>Ecdysozoa</taxon>
        <taxon>Arthropoda</taxon>
        <taxon>Chelicerata</taxon>
        <taxon>Arachnida</taxon>
        <taxon>Acari</taxon>
        <taxon>Acariformes</taxon>
        <taxon>Sarcoptiformes</taxon>
        <taxon>Astigmata</taxon>
        <taxon>Psoroptidia</taxon>
        <taxon>Analgoidea</taxon>
        <taxon>Pyroglyphidae</taxon>
        <taxon>Dermatophagoidinae</taxon>
        <taxon>Dermatophagoides</taxon>
    </lineage>
</organism>
<comment type="caution">
    <text evidence="1">The sequence shown here is derived from an EMBL/GenBank/DDBJ whole genome shotgun (WGS) entry which is preliminary data.</text>
</comment>
<reference evidence="1" key="1">
    <citation type="submission" date="2013-05" db="EMBL/GenBank/DDBJ databases">
        <authorList>
            <person name="Yim A.K.Y."/>
            <person name="Chan T.F."/>
            <person name="Ji K.M."/>
            <person name="Liu X.Y."/>
            <person name="Zhou J.W."/>
            <person name="Li R.Q."/>
            <person name="Yang K.Y."/>
            <person name="Li J."/>
            <person name="Li M."/>
            <person name="Law P.T.W."/>
            <person name="Wu Y.L."/>
            <person name="Cai Z.L."/>
            <person name="Qin H."/>
            <person name="Bao Y."/>
            <person name="Leung R.K.K."/>
            <person name="Ng P.K.S."/>
            <person name="Zou J."/>
            <person name="Zhong X.J."/>
            <person name="Ran P.X."/>
            <person name="Zhong N.S."/>
            <person name="Liu Z.G."/>
            <person name="Tsui S.K.W."/>
        </authorList>
    </citation>
    <scope>NUCLEOTIDE SEQUENCE</scope>
    <source>
        <strain evidence="1">Derf</strain>
        <tissue evidence="1">Whole organism</tissue>
    </source>
</reference>